<comment type="caution">
    <text evidence="1">The sequence shown here is derived from an EMBL/GenBank/DDBJ whole genome shotgun (WGS) entry which is preliminary data.</text>
</comment>
<dbReference type="RefSeq" id="WP_212658155.1">
    <property type="nucleotide sequence ID" value="NZ_JAGXTP010000001.1"/>
</dbReference>
<dbReference type="Proteomes" id="UP000678281">
    <property type="component" value="Unassembled WGS sequence"/>
</dbReference>
<sequence length="51" mass="6292">MAWMSFRTRGGVLKIKPRWQMRWAERTRQVWVLDLGVVVISWWSVQDLERF</sequence>
<accession>A0A942E6W1</accession>
<name>A0A942E6W1_9HYPH</name>
<reference evidence="1" key="1">
    <citation type="submission" date="2021-04" db="EMBL/GenBank/DDBJ databases">
        <title>Devosia litorisediminis sp. nov., isolated from a sand dune.</title>
        <authorList>
            <person name="Park S."/>
            <person name="Yoon J.-H."/>
        </authorList>
    </citation>
    <scope>NUCLEOTIDE SEQUENCE</scope>
    <source>
        <strain evidence="1">BSSL-BM10</strain>
    </source>
</reference>
<protein>
    <submittedName>
        <fullName evidence="1">Uncharacterized protein</fullName>
    </submittedName>
</protein>
<dbReference type="AlphaFoldDB" id="A0A942E6W1"/>
<gene>
    <name evidence="1" type="ORF">KD146_07920</name>
</gene>
<organism evidence="1 2">
    <name type="scientific">Devosia litorisediminis</name>
    <dbReference type="NCBI Taxonomy" id="2829817"/>
    <lineage>
        <taxon>Bacteria</taxon>
        <taxon>Pseudomonadati</taxon>
        <taxon>Pseudomonadota</taxon>
        <taxon>Alphaproteobacteria</taxon>
        <taxon>Hyphomicrobiales</taxon>
        <taxon>Devosiaceae</taxon>
        <taxon>Devosia</taxon>
    </lineage>
</organism>
<keyword evidence="2" id="KW-1185">Reference proteome</keyword>
<evidence type="ECO:0000313" key="2">
    <source>
        <dbReference type="Proteomes" id="UP000678281"/>
    </source>
</evidence>
<proteinExistence type="predicted"/>
<dbReference type="EMBL" id="JAGXTP010000001">
    <property type="protein sequence ID" value="MBS3848621.1"/>
    <property type="molecule type" value="Genomic_DNA"/>
</dbReference>
<evidence type="ECO:0000313" key="1">
    <source>
        <dbReference type="EMBL" id="MBS3848621.1"/>
    </source>
</evidence>